<feature type="domain" description="FERM" evidence="1">
    <location>
        <begin position="1"/>
        <end position="91"/>
    </location>
</feature>
<organism evidence="2 3">
    <name type="scientific">Fasciola gigantica</name>
    <name type="common">Giant liver fluke</name>
    <dbReference type="NCBI Taxonomy" id="46835"/>
    <lineage>
        <taxon>Eukaryota</taxon>
        <taxon>Metazoa</taxon>
        <taxon>Spiralia</taxon>
        <taxon>Lophotrochozoa</taxon>
        <taxon>Platyhelminthes</taxon>
        <taxon>Trematoda</taxon>
        <taxon>Digenea</taxon>
        <taxon>Plagiorchiida</taxon>
        <taxon>Echinostomata</taxon>
        <taxon>Echinostomatoidea</taxon>
        <taxon>Fasciolidae</taxon>
        <taxon>Fasciola</taxon>
    </lineage>
</organism>
<dbReference type="Proteomes" id="UP000316759">
    <property type="component" value="Unassembled WGS sequence"/>
</dbReference>
<dbReference type="GO" id="GO:0005085">
    <property type="term" value="F:guanyl-nucleotide exchange factor activity"/>
    <property type="evidence" value="ECO:0007669"/>
    <property type="project" value="TreeGrafter"/>
</dbReference>
<sequence length="91" mass="10531">MHHQNCYPVFSHAFSIRYLFALQIKKDLYLGRLPCSESTAALLAAFIVQARIGDFLEDVYVDHSYLHGMQLFPSTTVEFLRKVVECHRNLV</sequence>
<dbReference type="STRING" id="46835.A0A504Z8A1"/>
<dbReference type="InterPro" id="IPR035963">
    <property type="entry name" value="FERM_2"/>
</dbReference>
<dbReference type="PANTHER" id="PTHR45858">
    <property type="entry name" value="FERM DOMAIN CONTAINING PROTEIN"/>
    <property type="match status" value="1"/>
</dbReference>
<evidence type="ECO:0000313" key="3">
    <source>
        <dbReference type="Proteomes" id="UP000316759"/>
    </source>
</evidence>
<protein>
    <submittedName>
        <fullName evidence="2">FERM C and FA and FERM M and FERM N domain contai ning protein</fullName>
    </submittedName>
</protein>
<dbReference type="CDD" id="cd14473">
    <property type="entry name" value="FERM_B-lobe"/>
    <property type="match status" value="1"/>
</dbReference>
<dbReference type="InterPro" id="IPR019748">
    <property type="entry name" value="FERM_central"/>
</dbReference>
<dbReference type="InterPro" id="IPR019749">
    <property type="entry name" value="Band_41_domain"/>
</dbReference>
<gene>
    <name evidence="2" type="ORF">FGIG_06361</name>
</gene>
<dbReference type="AlphaFoldDB" id="A0A504Z8A1"/>
<accession>A0A504Z8A1</accession>
<dbReference type="InterPro" id="IPR051835">
    <property type="entry name" value="RAC1-GEF"/>
</dbReference>
<dbReference type="OrthoDB" id="9990815at2759"/>
<comment type="caution">
    <text evidence="2">The sequence shown here is derived from an EMBL/GenBank/DDBJ whole genome shotgun (WGS) entry which is preliminary data.</text>
</comment>
<keyword evidence="3" id="KW-1185">Reference proteome</keyword>
<evidence type="ECO:0000313" key="2">
    <source>
        <dbReference type="EMBL" id="TPP66078.1"/>
    </source>
</evidence>
<dbReference type="PROSITE" id="PS50057">
    <property type="entry name" value="FERM_3"/>
    <property type="match status" value="1"/>
</dbReference>
<name>A0A504Z8A1_FASGI</name>
<proteinExistence type="predicted"/>
<dbReference type="Gene3D" id="1.20.80.10">
    <property type="match status" value="1"/>
</dbReference>
<reference evidence="2 3" key="1">
    <citation type="submission" date="2019-04" db="EMBL/GenBank/DDBJ databases">
        <title>Annotation for the trematode Fasciola gigantica.</title>
        <authorList>
            <person name="Choi Y.-J."/>
        </authorList>
    </citation>
    <scope>NUCLEOTIDE SEQUENCE [LARGE SCALE GENOMIC DNA]</scope>
    <source>
        <strain evidence="2">Uganda_cow_1</strain>
    </source>
</reference>
<dbReference type="InterPro" id="IPR014352">
    <property type="entry name" value="FERM/acyl-CoA-bd_prot_sf"/>
</dbReference>
<dbReference type="PANTHER" id="PTHR45858:SF5">
    <property type="entry name" value="MOESIN_EZRIN_RADIXIN HOMOLOG 1"/>
    <property type="match status" value="1"/>
</dbReference>
<evidence type="ECO:0000259" key="1">
    <source>
        <dbReference type="PROSITE" id="PS50057"/>
    </source>
</evidence>
<dbReference type="Pfam" id="PF00373">
    <property type="entry name" value="FERM_M"/>
    <property type="match status" value="1"/>
</dbReference>
<dbReference type="PRINTS" id="PR00935">
    <property type="entry name" value="BAND41"/>
</dbReference>
<dbReference type="SUPFAM" id="SSF47031">
    <property type="entry name" value="Second domain of FERM"/>
    <property type="match status" value="1"/>
</dbReference>
<dbReference type="InterPro" id="IPR000299">
    <property type="entry name" value="FERM_domain"/>
</dbReference>
<dbReference type="EMBL" id="SUNJ01002313">
    <property type="protein sequence ID" value="TPP66078.1"/>
    <property type="molecule type" value="Genomic_DNA"/>
</dbReference>